<reference evidence="1 2" key="1">
    <citation type="submission" date="2020-03" db="EMBL/GenBank/DDBJ databases">
        <authorList>
            <consortium name="Genoscope - CEA"/>
            <person name="William W."/>
        </authorList>
    </citation>
    <scope>NUCLEOTIDE SEQUENCE [LARGE SCALE GENOMIC DNA]</scope>
    <source>
        <strain evidence="2">DSM 16959</strain>
    </source>
</reference>
<proteinExistence type="predicted"/>
<protein>
    <submittedName>
        <fullName evidence="1">Uncharacterized protein</fullName>
    </submittedName>
</protein>
<keyword evidence="2" id="KW-1185">Reference proteome</keyword>
<accession>A0A6S6Y5S2</accession>
<organism evidence="1 2">
    <name type="scientific">Denitratisoma oestradiolicum</name>
    <dbReference type="NCBI Taxonomy" id="311182"/>
    <lineage>
        <taxon>Bacteria</taxon>
        <taxon>Pseudomonadati</taxon>
        <taxon>Pseudomonadota</taxon>
        <taxon>Betaproteobacteria</taxon>
        <taxon>Nitrosomonadales</taxon>
        <taxon>Sterolibacteriaceae</taxon>
        <taxon>Denitratisoma</taxon>
    </lineage>
</organism>
<name>A0A6S6Y5S2_9PROT</name>
<dbReference type="Proteomes" id="UP000515733">
    <property type="component" value="Chromosome"/>
</dbReference>
<dbReference type="KEGG" id="doe:DENOEST_3723"/>
<evidence type="ECO:0000313" key="1">
    <source>
        <dbReference type="EMBL" id="CAB1370877.1"/>
    </source>
</evidence>
<evidence type="ECO:0000313" key="2">
    <source>
        <dbReference type="Proteomes" id="UP000515733"/>
    </source>
</evidence>
<dbReference type="AlphaFoldDB" id="A0A6S6Y5S2"/>
<dbReference type="EMBL" id="LR778301">
    <property type="protein sequence ID" value="CAB1370877.1"/>
    <property type="molecule type" value="Genomic_DNA"/>
</dbReference>
<gene>
    <name evidence="1" type="ORF">DENOEST_3723</name>
</gene>
<sequence length="24" mass="2791">MDPSVRLLTNKNEDARRVIFGFVI</sequence>